<dbReference type="InterPro" id="IPR001917">
    <property type="entry name" value="Aminotrans_II_pyridoxalP_BS"/>
</dbReference>
<organism evidence="6 7">
    <name type="scientific">Roseisolibacter agri</name>
    <dbReference type="NCBI Taxonomy" id="2014610"/>
    <lineage>
        <taxon>Bacteria</taxon>
        <taxon>Pseudomonadati</taxon>
        <taxon>Gemmatimonadota</taxon>
        <taxon>Gemmatimonadia</taxon>
        <taxon>Gemmatimonadales</taxon>
        <taxon>Gemmatimonadaceae</taxon>
        <taxon>Roseisolibacter</taxon>
    </lineage>
</organism>
<dbReference type="GO" id="GO:0030170">
    <property type="term" value="F:pyridoxal phosphate binding"/>
    <property type="evidence" value="ECO:0007669"/>
    <property type="project" value="InterPro"/>
</dbReference>
<dbReference type="RefSeq" id="WP_284350286.1">
    <property type="nucleotide sequence ID" value="NZ_BRXS01000003.1"/>
</dbReference>
<evidence type="ECO:0000256" key="3">
    <source>
        <dbReference type="ARBA" id="ARBA00022898"/>
    </source>
</evidence>
<dbReference type="EMBL" id="BRXS01000003">
    <property type="protein sequence ID" value="GLC25827.1"/>
    <property type="molecule type" value="Genomic_DNA"/>
</dbReference>
<dbReference type="AlphaFoldDB" id="A0AA37V2Y1"/>
<dbReference type="Gene3D" id="3.90.1150.10">
    <property type="entry name" value="Aspartate Aminotransferase, domain 1"/>
    <property type="match status" value="1"/>
</dbReference>
<evidence type="ECO:0000256" key="4">
    <source>
        <dbReference type="RuleBase" id="RU003693"/>
    </source>
</evidence>
<comment type="similarity">
    <text evidence="4">Belongs to the class-II pyridoxal-phosphate-dependent aminotransferase family.</text>
</comment>
<dbReference type="GO" id="GO:0016874">
    <property type="term" value="F:ligase activity"/>
    <property type="evidence" value="ECO:0007669"/>
    <property type="project" value="UniProtKB-KW"/>
</dbReference>
<evidence type="ECO:0000313" key="7">
    <source>
        <dbReference type="Proteomes" id="UP001161325"/>
    </source>
</evidence>
<comment type="cofactor">
    <cofactor evidence="1 4">
        <name>pyridoxal 5'-phosphate</name>
        <dbReference type="ChEBI" id="CHEBI:597326"/>
    </cofactor>
</comment>
<dbReference type="InterPro" id="IPR015422">
    <property type="entry name" value="PyrdxlP-dep_Trfase_small"/>
</dbReference>
<reference evidence="6" key="1">
    <citation type="submission" date="2022-08" db="EMBL/GenBank/DDBJ databases">
        <title>Draft genome sequencing of Roseisolibacter agri AW1220.</title>
        <authorList>
            <person name="Tobiishi Y."/>
            <person name="Tonouchi A."/>
        </authorList>
    </citation>
    <scope>NUCLEOTIDE SEQUENCE</scope>
    <source>
        <strain evidence="6">AW1220</strain>
    </source>
</reference>
<dbReference type="PANTHER" id="PTHR13693">
    <property type="entry name" value="CLASS II AMINOTRANSFERASE/8-AMINO-7-OXONONANOATE SYNTHASE"/>
    <property type="match status" value="1"/>
</dbReference>
<accession>A0AA37V2Y1</accession>
<dbReference type="GO" id="GO:0016740">
    <property type="term" value="F:transferase activity"/>
    <property type="evidence" value="ECO:0007669"/>
    <property type="project" value="UniProtKB-KW"/>
</dbReference>
<keyword evidence="6" id="KW-0436">Ligase</keyword>
<gene>
    <name evidence="6" type="ORF">rosag_23400</name>
</gene>
<keyword evidence="2" id="KW-0808">Transferase</keyword>
<dbReference type="SUPFAM" id="SSF53383">
    <property type="entry name" value="PLP-dependent transferases"/>
    <property type="match status" value="1"/>
</dbReference>
<feature type="domain" description="Aminotransferase class I/classII large" evidence="5">
    <location>
        <begin position="47"/>
        <end position="387"/>
    </location>
</feature>
<dbReference type="PANTHER" id="PTHR13693:SF3">
    <property type="entry name" value="LD36009P"/>
    <property type="match status" value="1"/>
</dbReference>
<dbReference type="InterPro" id="IPR015424">
    <property type="entry name" value="PyrdxlP-dep_Trfase"/>
</dbReference>
<dbReference type="InterPro" id="IPR050087">
    <property type="entry name" value="AON_synthase_class-II"/>
</dbReference>
<evidence type="ECO:0000256" key="1">
    <source>
        <dbReference type="ARBA" id="ARBA00001933"/>
    </source>
</evidence>
<comment type="caution">
    <text evidence="6">The sequence shown here is derived from an EMBL/GenBank/DDBJ whole genome shotgun (WGS) entry which is preliminary data.</text>
</comment>
<dbReference type="Gene3D" id="3.40.640.10">
    <property type="entry name" value="Type I PLP-dependent aspartate aminotransferase-like (Major domain)"/>
    <property type="match status" value="1"/>
</dbReference>
<dbReference type="Pfam" id="PF00155">
    <property type="entry name" value="Aminotran_1_2"/>
    <property type="match status" value="1"/>
</dbReference>
<proteinExistence type="inferred from homology"/>
<dbReference type="CDD" id="cd06454">
    <property type="entry name" value="KBL_like"/>
    <property type="match status" value="1"/>
</dbReference>
<evidence type="ECO:0000256" key="2">
    <source>
        <dbReference type="ARBA" id="ARBA00022679"/>
    </source>
</evidence>
<evidence type="ECO:0000259" key="5">
    <source>
        <dbReference type="Pfam" id="PF00155"/>
    </source>
</evidence>
<protein>
    <submittedName>
        <fullName evidence="6">2-amino-3-ketobutyrate CoA ligase</fullName>
    </submittedName>
</protein>
<dbReference type="Proteomes" id="UP001161325">
    <property type="component" value="Unassembled WGS sequence"/>
</dbReference>
<sequence length="404" mass="43294">MSDTPRVFAKVTSDNRARMAQSIGLYPYFAPIQESTTSEARIGDRWKVMLGSNNYLGLTHHPKVLEACTQALHRYGSGATGSRLLNGTLDLHETLEARLAAFYRKPAALVFTTGYQTSLGAIAALMGRDDILYLDKLDHACIVDAAQLALGDTVRYPHGDLAQLARQLEKAPEGAGKLIATDGVFSMEGSIADLPGLTKLAKQHGAALLVDDAHALGVLGEDGAGTARHFGLDDEVDLIMATFSKSLASVGGVLVGPEDVLHWVRHHARALIFTAAMPPASVAGTLAALDVLQAEPERRTRLWANTRRMAEQLRAIGLDPGPAQTPILPVTVGDVFETARVWRALFDDDVFVHLVIPPAVPANSCRIRLSMTAEHTDAQIDRVVEAFARAVRTHAPRALAGAGS</sequence>
<name>A0AA37V2Y1_9BACT</name>
<dbReference type="InterPro" id="IPR004839">
    <property type="entry name" value="Aminotransferase_I/II_large"/>
</dbReference>
<dbReference type="InterPro" id="IPR015421">
    <property type="entry name" value="PyrdxlP-dep_Trfase_major"/>
</dbReference>
<dbReference type="PROSITE" id="PS00599">
    <property type="entry name" value="AA_TRANSFER_CLASS_2"/>
    <property type="match status" value="1"/>
</dbReference>
<keyword evidence="3 4" id="KW-0663">Pyridoxal phosphate</keyword>
<evidence type="ECO:0000313" key="6">
    <source>
        <dbReference type="EMBL" id="GLC25827.1"/>
    </source>
</evidence>
<keyword evidence="7" id="KW-1185">Reference proteome</keyword>